<dbReference type="PROSITE" id="PS00108">
    <property type="entry name" value="PROTEIN_KINASE_ST"/>
    <property type="match status" value="1"/>
</dbReference>
<dbReference type="PROSITE" id="PS00010">
    <property type="entry name" value="ASX_HYDROXYL"/>
    <property type="match status" value="1"/>
</dbReference>
<keyword evidence="5" id="KW-0732">Signal</keyword>
<dbReference type="PROSITE" id="PS00107">
    <property type="entry name" value="PROTEIN_KINASE_ATP"/>
    <property type="match status" value="1"/>
</dbReference>
<dbReference type="PROSITE" id="PS50011">
    <property type="entry name" value="PROTEIN_KINASE_DOM"/>
    <property type="match status" value="1"/>
</dbReference>
<dbReference type="SMART" id="SM00220">
    <property type="entry name" value="S_TKc"/>
    <property type="match status" value="1"/>
</dbReference>
<dbReference type="EMBL" id="BQKI01000095">
    <property type="protein sequence ID" value="GJN37315.1"/>
    <property type="molecule type" value="Genomic_DNA"/>
</dbReference>
<evidence type="ECO:0000256" key="13">
    <source>
        <dbReference type="PROSITE-ProRule" id="PRU10141"/>
    </source>
</evidence>
<keyword evidence="19" id="KW-1185">Reference proteome</keyword>
<feature type="domain" description="EGF-like" evidence="17">
    <location>
        <begin position="406"/>
        <end position="443"/>
    </location>
</feature>
<dbReference type="CDD" id="cd00054">
    <property type="entry name" value="EGF_CA"/>
    <property type="match status" value="1"/>
</dbReference>
<dbReference type="SUPFAM" id="SSF56112">
    <property type="entry name" value="Protein kinase-like (PK-like)"/>
    <property type="match status" value="1"/>
</dbReference>
<dbReference type="AlphaFoldDB" id="A0AAV5FS33"/>
<feature type="transmembrane region" description="Helical" evidence="15">
    <location>
        <begin position="455"/>
        <end position="478"/>
    </location>
</feature>
<dbReference type="Gene3D" id="2.10.25.10">
    <property type="entry name" value="Laminin"/>
    <property type="match status" value="1"/>
</dbReference>
<evidence type="ECO:0000256" key="8">
    <source>
        <dbReference type="ARBA" id="ARBA00022777"/>
    </source>
</evidence>
<evidence type="ECO:0000313" key="18">
    <source>
        <dbReference type="EMBL" id="GJN37315.1"/>
    </source>
</evidence>
<dbReference type="InterPro" id="IPR008271">
    <property type="entry name" value="Ser/Thr_kinase_AS"/>
</dbReference>
<dbReference type="SMART" id="SM00179">
    <property type="entry name" value="EGF_CA"/>
    <property type="match status" value="1"/>
</dbReference>
<dbReference type="InterPro" id="IPR018097">
    <property type="entry name" value="EGF_Ca-bd_CS"/>
</dbReference>
<evidence type="ECO:0000259" key="16">
    <source>
        <dbReference type="PROSITE" id="PS50011"/>
    </source>
</evidence>
<reference evidence="18" key="2">
    <citation type="submission" date="2021-12" db="EMBL/GenBank/DDBJ databases">
        <title>Resequencing data analysis of finger millet.</title>
        <authorList>
            <person name="Hatakeyama M."/>
            <person name="Aluri S."/>
            <person name="Balachadran M.T."/>
            <person name="Sivarajan S.R."/>
            <person name="Poveda L."/>
            <person name="Shimizu-Inatsugi R."/>
            <person name="Schlapbach R."/>
            <person name="Sreeman S.M."/>
            <person name="Shimizu K.K."/>
        </authorList>
    </citation>
    <scope>NUCLEOTIDE SEQUENCE</scope>
</reference>
<dbReference type="GO" id="GO:0005524">
    <property type="term" value="F:ATP binding"/>
    <property type="evidence" value="ECO:0007669"/>
    <property type="project" value="UniProtKB-UniRule"/>
</dbReference>
<dbReference type="PANTHER" id="PTHR27005:SF215">
    <property type="entry name" value="OS09G0562600 PROTEIN"/>
    <property type="match status" value="1"/>
</dbReference>
<dbReference type="GO" id="GO:0004674">
    <property type="term" value="F:protein serine/threonine kinase activity"/>
    <property type="evidence" value="ECO:0007669"/>
    <property type="project" value="UniProtKB-KW"/>
</dbReference>
<evidence type="ECO:0000256" key="15">
    <source>
        <dbReference type="SAM" id="Phobius"/>
    </source>
</evidence>
<evidence type="ECO:0000256" key="3">
    <source>
        <dbReference type="ARBA" id="ARBA00022536"/>
    </source>
</evidence>
<keyword evidence="3 12" id="KW-0245">EGF-like domain</keyword>
<keyword evidence="8" id="KW-0418">Kinase</keyword>
<feature type="region of interest" description="Disordered" evidence="14">
    <location>
        <begin position="785"/>
        <end position="806"/>
    </location>
</feature>
<name>A0AAV5FS33_ELECO</name>
<comment type="caution">
    <text evidence="18">The sequence shown here is derived from an EMBL/GenBank/DDBJ whole genome shotgun (WGS) entry which is preliminary data.</text>
</comment>
<dbReference type="Proteomes" id="UP001054889">
    <property type="component" value="Unassembled WGS sequence"/>
</dbReference>
<dbReference type="Pfam" id="PF00069">
    <property type="entry name" value="Pkinase"/>
    <property type="match status" value="1"/>
</dbReference>
<keyword evidence="15" id="KW-1133">Transmembrane helix</keyword>
<keyword evidence="7 13" id="KW-0547">Nucleotide-binding</keyword>
<dbReference type="InterPro" id="IPR000152">
    <property type="entry name" value="EGF-type_Asp/Asn_hydroxyl_site"/>
</dbReference>
<evidence type="ECO:0000313" key="19">
    <source>
        <dbReference type="Proteomes" id="UP001054889"/>
    </source>
</evidence>
<feature type="domain" description="Protein kinase" evidence="16">
    <location>
        <begin position="530"/>
        <end position="770"/>
    </location>
</feature>
<gene>
    <name evidence="18" type="primary">gb26253</name>
    <name evidence="18" type="ORF">PR202_gb26253</name>
</gene>
<dbReference type="InterPro" id="IPR049883">
    <property type="entry name" value="NOTCH1_EGF-like"/>
</dbReference>
<dbReference type="InterPro" id="IPR025287">
    <property type="entry name" value="WAK_GUB"/>
</dbReference>
<keyword evidence="9 13" id="KW-0067">ATP-binding</keyword>
<dbReference type="InterPro" id="IPR001245">
    <property type="entry name" value="Ser-Thr/Tyr_kinase_cat_dom"/>
</dbReference>
<dbReference type="FunFam" id="1.10.510.10:FF:000084">
    <property type="entry name" value="Wall-associated receptor kinase 2"/>
    <property type="match status" value="1"/>
</dbReference>
<proteinExistence type="predicted"/>
<comment type="subcellular location">
    <subcellularLocation>
        <location evidence="1">Membrane</location>
        <topology evidence="1">Single-pass type I membrane protein</topology>
    </subcellularLocation>
</comment>
<dbReference type="InterPro" id="IPR017441">
    <property type="entry name" value="Protein_kinase_ATP_BS"/>
</dbReference>
<dbReference type="InterPro" id="IPR009030">
    <property type="entry name" value="Growth_fac_rcpt_cys_sf"/>
</dbReference>
<dbReference type="PROSITE" id="PS50026">
    <property type="entry name" value="EGF_3"/>
    <property type="match status" value="1"/>
</dbReference>
<evidence type="ECO:0000259" key="17">
    <source>
        <dbReference type="PROSITE" id="PS50026"/>
    </source>
</evidence>
<evidence type="ECO:0000256" key="6">
    <source>
        <dbReference type="ARBA" id="ARBA00022737"/>
    </source>
</evidence>
<evidence type="ECO:0000256" key="9">
    <source>
        <dbReference type="ARBA" id="ARBA00022840"/>
    </source>
</evidence>
<evidence type="ECO:0000256" key="5">
    <source>
        <dbReference type="ARBA" id="ARBA00022729"/>
    </source>
</evidence>
<dbReference type="Pfam" id="PF13947">
    <property type="entry name" value="GUB_WAK_bind"/>
    <property type="match status" value="1"/>
</dbReference>
<keyword evidence="2" id="KW-0723">Serine/threonine-protein kinase</keyword>
<evidence type="ECO:0000256" key="4">
    <source>
        <dbReference type="ARBA" id="ARBA00022679"/>
    </source>
</evidence>
<feature type="binding site" evidence="13">
    <location>
        <position position="559"/>
    </location>
    <ligand>
        <name>ATP</name>
        <dbReference type="ChEBI" id="CHEBI:30616"/>
    </ligand>
</feature>
<dbReference type="SUPFAM" id="SSF57184">
    <property type="entry name" value="Growth factor receptor domain"/>
    <property type="match status" value="1"/>
</dbReference>
<dbReference type="Gene3D" id="1.10.510.10">
    <property type="entry name" value="Transferase(Phosphotransferase) domain 1"/>
    <property type="match status" value="2"/>
</dbReference>
<dbReference type="PANTHER" id="PTHR27005">
    <property type="entry name" value="WALL-ASSOCIATED RECEPTOR KINASE-LIKE 21"/>
    <property type="match status" value="1"/>
</dbReference>
<dbReference type="Pfam" id="PF07714">
    <property type="entry name" value="PK_Tyr_Ser-Thr"/>
    <property type="match status" value="1"/>
</dbReference>
<dbReference type="InterPro" id="IPR000742">
    <property type="entry name" value="EGF"/>
</dbReference>
<dbReference type="PROSITE" id="PS01187">
    <property type="entry name" value="EGF_CA"/>
    <property type="match status" value="1"/>
</dbReference>
<dbReference type="GO" id="GO:0030247">
    <property type="term" value="F:polysaccharide binding"/>
    <property type="evidence" value="ECO:0007669"/>
    <property type="project" value="InterPro"/>
</dbReference>
<protein>
    <submittedName>
        <fullName evidence="18">Uncharacterized protein</fullName>
    </submittedName>
</protein>
<dbReference type="GO" id="GO:0005886">
    <property type="term" value="C:plasma membrane"/>
    <property type="evidence" value="ECO:0007669"/>
    <property type="project" value="TreeGrafter"/>
</dbReference>
<dbReference type="GO" id="GO:0005509">
    <property type="term" value="F:calcium ion binding"/>
    <property type="evidence" value="ECO:0007669"/>
    <property type="project" value="InterPro"/>
</dbReference>
<evidence type="ECO:0000256" key="2">
    <source>
        <dbReference type="ARBA" id="ARBA00022527"/>
    </source>
</evidence>
<dbReference type="InterPro" id="IPR011009">
    <property type="entry name" value="Kinase-like_dom_sf"/>
</dbReference>
<dbReference type="Pfam" id="PF07645">
    <property type="entry name" value="EGF_CA"/>
    <property type="match status" value="1"/>
</dbReference>
<evidence type="ECO:0000256" key="11">
    <source>
        <dbReference type="ARBA" id="ARBA00023180"/>
    </source>
</evidence>
<dbReference type="InterPro" id="IPR001881">
    <property type="entry name" value="EGF-like_Ca-bd_dom"/>
</dbReference>
<dbReference type="InterPro" id="IPR045274">
    <property type="entry name" value="WAK-like"/>
</dbReference>
<evidence type="ECO:0000256" key="10">
    <source>
        <dbReference type="ARBA" id="ARBA00023157"/>
    </source>
</evidence>
<feature type="region of interest" description="Disordered" evidence="14">
    <location>
        <begin position="76"/>
        <end position="110"/>
    </location>
</feature>
<sequence>MHPPVFRLLGAVRKAPTLVSSSPVSSGKGCSNPIIVRVEAVAALLLFRVVASGLSSTLPGSKITIVAEMKTTPYAGAESGAESQRLPRAAHSDGPRSKAHPASPINAAGRGPAAAVAGTAVQQLSAGALPNCPTTCGEVAVPYPFGIGAGCYRSPGFNLTCDTTRDPPRLLLLGATAFQVLAISLANATVRAARAGGLNFTADGRGAWRSPYPLSDDGNELVIVRGCDVLAQLTAGEGNVTNSGCASFCPGTGAGRTSLSVSGGRCTGVGCCQMPIRVGLASYDVRLRRLDPPPPDAAWPPLVIVAEEGWLQQAAASTRGASLPVNLDETPVPVLLGWAIGSAPLAQDGMPPDNSTWPAADDAARGACKSRNSACRNVYTATRAGYVCDCQDGYSGNPYLTDGCQDINECDKPREHGCFGECTNLPGTFECRCPPGTHGDHTQLHGCVRSSSPGLSVGIGVGSGAGLMLLVLVAIFITRKHKQLKAKRLKQKFFKQNRGQLLQQLVAQRADIAERMIIPLEELEKATNNFDKAREIGGGGHGTVYKGILSDLHVVAIKKSKIAVQREIDEFINEVAILSQVSHRNVVKIFGSLAWEDRLRIATEITKAIAYLHSAISVPVIHRDIKSTNILLDNTLTSKVSDFGASRHIPVDRTGVTTKVQGTIGYMDPTYYYTRRLTEKSDVYSFGVLLIELLTRKKPYSYVSSEDEGLVAHFIGLLTSDRLGNILDWQVTEEGGTQVKEVAALAATCVKLNPDERPTMRQVEMALEVIQAKVRVSDNVASQKVEENNIRRRPLSESEGRSVKDMTRPYSLEEEFLLSARYPR</sequence>
<dbReference type="InterPro" id="IPR000719">
    <property type="entry name" value="Prot_kinase_dom"/>
</dbReference>
<keyword evidence="15" id="KW-0812">Transmembrane</keyword>
<keyword evidence="15" id="KW-0472">Membrane</keyword>
<keyword evidence="6" id="KW-0677">Repeat</keyword>
<accession>A0AAV5FS33</accession>
<keyword evidence="4" id="KW-0808">Transferase</keyword>
<keyword evidence="10" id="KW-1015">Disulfide bond</keyword>
<dbReference type="FunFam" id="2.10.25.10:FF:000355">
    <property type="entry name" value="Wall-associated receptor kinase 3"/>
    <property type="match status" value="1"/>
</dbReference>
<evidence type="ECO:0000256" key="1">
    <source>
        <dbReference type="ARBA" id="ARBA00004479"/>
    </source>
</evidence>
<reference evidence="18" key="1">
    <citation type="journal article" date="2018" name="DNA Res.">
        <title>Multiple hybrid de novo genome assembly of finger millet, an orphan allotetraploid crop.</title>
        <authorList>
            <person name="Hatakeyama M."/>
            <person name="Aluri S."/>
            <person name="Balachadran M.T."/>
            <person name="Sivarajan S.R."/>
            <person name="Patrignani A."/>
            <person name="Gruter S."/>
            <person name="Poveda L."/>
            <person name="Shimizu-Inatsugi R."/>
            <person name="Baeten J."/>
            <person name="Francoijs K.J."/>
            <person name="Nataraja K.N."/>
            <person name="Reddy Y.A.N."/>
            <person name="Phadnis S."/>
            <person name="Ravikumar R.L."/>
            <person name="Schlapbach R."/>
            <person name="Sreeman S.M."/>
            <person name="Shimizu K.K."/>
        </authorList>
    </citation>
    <scope>NUCLEOTIDE SEQUENCE</scope>
</reference>
<dbReference type="GO" id="GO:0007166">
    <property type="term" value="P:cell surface receptor signaling pathway"/>
    <property type="evidence" value="ECO:0007669"/>
    <property type="project" value="InterPro"/>
</dbReference>
<evidence type="ECO:0000256" key="14">
    <source>
        <dbReference type="SAM" id="MobiDB-lite"/>
    </source>
</evidence>
<comment type="caution">
    <text evidence="12">Lacks conserved residue(s) required for the propagation of feature annotation.</text>
</comment>
<organism evidence="18 19">
    <name type="scientific">Eleusine coracana subsp. coracana</name>
    <dbReference type="NCBI Taxonomy" id="191504"/>
    <lineage>
        <taxon>Eukaryota</taxon>
        <taxon>Viridiplantae</taxon>
        <taxon>Streptophyta</taxon>
        <taxon>Embryophyta</taxon>
        <taxon>Tracheophyta</taxon>
        <taxon>Spermatophyta</taxon>
        <taxon>Magnoliopsida</taxon>
        <taxon>Liliopsida</taxon>
        <taxon>Poales</taxon>
        <taxon>Poaceae</taxon>
        <taxon>PACMAD clade</taxon>
        <taxon>Chloridoideae</taxon>
        <taxon>Cynodonteae</taxon>
        <taxon>Eleusininae</taxon>
        <taxon>Eleusine</taxon>
    </lineage>
</organism>
<evidence type="ECO:0000256" key="7">
    <source>
        <dbReference type="ARBA" id="ARBA00022741"/>
    </source>
</evidence>
<keyword evidence="11" id="KW-0325">Glycoprotein</keyword>
<evidence type="ECO:0000256" key="12">
    <source>
        <dbReference type="PROSITE-ProRule" id="PRU00076"/>
    </source>
</evidence>
<dbReference type="SMART" id="SM00181">
    <property type="entry name" value="EGF"/>
    <property type="match status" value="2"/>
</dbReference>